<comment type="catalytic activity">
    <reaction evidence="7">
        <text>a 2,3-saturated acyl-CoA + A = a 2,3-dehydroacyl-CoA + AH2</text>
        <dbReference type="Rhea" id="RHEA:48608"/>
        <dbReference type="ChEBI" id="CHEBI:13193"/>
        <dbReference type="ChEBI" id="CHEBI:17499"/>
        <dbReference type="ChEBI" id="CHEBI:60015"/>
        <dbReference type="ChEBI" id="CHEBI:65111"/>
    </reaction>
</comment>
<evidence type="ECO:0000256" key="9">
    <source>
        <dbReference type="SAM" id="Phobius"/>
    </source>
</evidence>
<dbReference type="Gene3D" id="1.10.540.10">
    <property type="entry name" value="Acyl-CoA dehydrogenase/oxidase, N-terminal domain"/>
    <property type="match status" value="1"/>
</dbReference>
<evidence type="ECO:0000259" key="12">
    <source>
        <dbReference type="Pfam" id="PF02771"/>
    </source>
</evidence>
<dbReference type="FunFam" id="1.20.140.10:FF:000019">
    <property type="entry name" value="Acyl-CoA dehydrogenase"/>
    <property type="match status" value="1"/>
</dbReference>
<dbReference type="Pfam" id="PF02771">
    <property type="entry name" value="Acyl-CoA_dh_N"/>
    <property type="match status" value="1"/>
</dbReference>
<evidence type="ECO:0000259" key="11">
    <source>
        <dbReference type="Pfam" id="PF02770"/>
    </source>
</evidence>
<keyword evidence="15" id="KW-1185">Reference proteome</keyword>
<dbReference type="GO" id="GO:0003995">
    <property type="term" value="F:acyl-CoA dehydrogenase activity"/>
    <property type="evidence" value="ECO:0007669"/>
    <property type="project" value="TreeGrafter"/>
</dbReference>
<dbReference type="InterPro" id="IPR009075">
    <property type="entry name" value="AcylCo_DH/oxidase_C"/>
</dbReference>
<accession>A0AAX4HS17</accession>
<dbReference type="InterPro" id="IPR046373">
    <property type="entry name" value="Acyl-CoA_Oxase/DH_mid-dom_sf"/>
</dbReference>
<keyword evidence="9" id="KW-0472">Membrane</keyword>
<gene>
    <name evidence="14" type="ORF">SOO65_03745</name>
</gene>
<dbReference type="InterPro" id="IPR009100">
    <property type="entry name" value="AcylCoA_DH/oxidase_NM_dom_sf"/>
</dbReference>
<feature type="domain" description="Acyl-CoA oxidase/dehydrogenase middle" evidence="11">
    <location>
        <begin position="162"/>
        <end position="254"/>
    </location>
</feature>
<protein>
    <submittedName>
        <fullName evidence="14">Acyl-CoA dehydrogenase family protein</fullName>
    </submittedName>
</protein>
<dbReference type="FunFam" id="1.10.540.10:FF:000001">
    <property type="entry name" value="Very long-chain-specific acyl-CoA dehydrogenase, mitochondrial"/>
    <property type="match status" value="1"/>
</dbReference>
<feature type="domain" description="Acyl-CoA dehydrogenase/oxidase N-terminal" evidence="12">
    <location>
        <begin position="54"/>
        <end position="159"/>
    </location>
</feature>
<dbReference type="InterPro" id="IPR037069">
    <property type="entry name" value="AcylCoA_DH/ox_N_sf"/>
</dbReference>
<dbReference type="Proteomes" id="UP001324634">
    <property type="component" value="Chromosome"/>
</dbReference>
<evidence type="ECO:0000256" key="4">
    <source>
        <dbReference type="ARBA" id="ARBA00022827"/>
    </source>
</evidence>
<evidence type="ECO:0000259" key="13">
    <source>
        <dbReference type="Pfam" id="PF21343"/>
    </source>
</evidence>
<keyword evidence="5" id="KW-0809">Transit peptide</keyword>
<proteinExistence type="inferred from homology"/>
<keyword evidence="3 8" id="KW-0285">Flavoprotein</keyword>
<evidence type="ECO:0000256" key="8">
    <source>
        <dbReference type="RuleBase" id="RU362125"/>
    </source>
</evidence>
<evidence type="ECO:0000256" key="5">
    <source>
        <dbReference type="ARBA" id="ARBA00022946"/>
    </source>
</evidence>
<dbReference type="InterPro" id="IPR013786">
    <property type="entry name" value="AcylCoA_DH/ox_N"/>
</dbReference>
<keyword evidence="6 8" id="KW-0560">Oxidoreductase</keyword>
<keyword evidence="9" id="KW-1133">Transmembrane helix</keyword>
<dbReference type="Pfam" id="PF02770">
    <property type="entry name" value="Acyl-CoA_dh_M"/>
    <property type="match status" value="1"/>
</dbReference>
<dbReference type="SUPFAM" id="SSF47203">
    <property type="entry name" value="Acyl-CoA dehydrogenase C-terminal domain-like"/>
    <property type="match status" value="1"/>
</dbReference>
<feature type="domain" description="ACAD9/ACADV-like C-terminal" evidence="13">
    <location>
        <begin position="478"/>
        <end position="573"/>
    </location>
</feature>
<dbReference type="GO" id="GO:0050660">
    <property type="term" value="F:flavin adenine dinucleotide binding"/>
    <property type="evidence" value="ECO:0007669"/>
    <property type="project" value="InterPro"/>
</dbReference>
<comment type="cofactor">
    <cofactor evidence="1 8">
        <name>FAD</name>
        <dbReference type="ChEBI" id="CHEBI:57692"/>
    </cofactor>
</comment>
<dbReference type="Gene3D" id="2.40.110.10">
    <property type="entry name" value="Butyryl-CoA Dehydrogenase, subunit A, domain 2"/>
    <property type="match status" value="1"/>
</dbReference>
<keyword evidence="4 8" id="KW-0274">FAD</keyword>
<dbReference type="AlphaFoldDB" id="A0AAX4HS17"/>
<dbReference type="GO" id="GO:0006631">
    <property type="term" value="P:fatty acid metabolic process"/>
    <property type="evidence" value="ECO:0007669"/>
    <property type="project" value="UniProtKB-ARBA"/>
</dbReference>
<comment type="similarity">
    <text evidence="2 8">Belongs to the acyl-CoA dehydrogenase family.</text>
</comment>
<dbReference type="Pfam" id="PF21343">
    <property type="entry name" value="ACAD9-ACADV_C"/>
    <property type="match status" value="1"/>
</dbReference>
<feature type="domain" description="Acyl-CoA dehydrogenase/oxidase C-terminal" evidence="10">
    <location>
        <begin position="266"/>
        <end position="423"/>
    </location>
</feature>
<keyword evidence="9" id="KW-0812">Transmembrane</keyword>
<evidence type="ECO:0000256" key="7">
    <source>
        <dbReference type="ARBA" id="ARBA00052546"/>
    </source>
</evidence>
<dbReference type="SUPFAM" id="SSF56645">
    <property type="entry name" value="Acyl-CoA dehydrogenase NM domain-like"/>
    <property type="match status" value="1"/>
</dbReference>
<dbReference type="PANTHER" id="PTHR43884">
    <property type="entry name" value="ACYL-COA DEHYDROGENASE"/>
    <property type="match status" value="1"/>
</dbReference>
<dbReference type="InterPro" id="IPR049448">
    <property type="entry name" value="ACAD9/ACADV-like_C"/>
</dbReference>
<name>A0AAX4HS17_9BACT</name>
<evidence type="ECO:0000313" key="14">
    <source>
        <dbReference type="EMBL" id="WPU65851.1"/>
    </source>
</evidence>
<dbReference type="EMBL" id="CP139487">
    <property type="protein sequence ID" value="WPU65851.1"/>
    <property type="molecule type" value="Genomic_DNA"/>
</dbReference>
<dbReference type="PANTHER" id="PTHR43884:SF9">
    <property type="entry name" value="COMPLEX I ASSEMBLY FACTOR ACAD9, MITOCHONDRIAL"/>
    <property type="match status" value="1"/>
</dbReference>
<feature type="transmembrane region" description="Helical" evidence="9">
    <location>
        <begin position="446"/>
        <end position="467"/>
    </location>
</feature>
<dbReference type="Pfam" id="PF00441">
    <property type="entry name" value="Acyl-CoA_dh_1"/>
    <property type="match status" value="1"/>
</dbReference>
<evidence type="ECO:0000256" key="3">
    <source>
        <dbReference type="ARBA" id="ARBA00022630"/>
    </source>
</evidence>
<evidence type="ECO:0000313" key="15">
    <source>
        <dbReference type="Proteomes" id="UP001324634"/>
    </source>
</evidence>
<sequence>MKTFEKSLQVAESSRDEWEKTSFLKDMFMGKFTYDLIHPFPEQNVLKDENFLDFLARYKQFLQDEVDSDLIDREGKIPKQIIDRLKEMKCFALKIGKEYGGHGFTQSEYNEILKLTATKDANIVALLSAHQSIGVPQPLIMFGNEEQKKKYLTRIAQGEISAFALTEPDVGSDPANLETTVTTESDHYVLNGHKLWCTNGTIADVIIVMARHVEDDLISAFIVEMKWEGVKVEHRCHFMGLKALENGVLSFDNVKIPKENLLWERGKGLKLALITLNTGRLSLPAAVAASSKKMLEIARLWCREREQWGKPIYKHEAIAQKIADLASSTFAMGAISDLATALYDNHHDIRLEAAVSKLFCSETGWENVDDLLQMRGGRGYETSDSLRARGEADIPVERMMRDFRINRIFEGTTEIMHLFIAREAVDTHLKVSGVLLDKNKRMIQKILALPKIFIFYALWYPTLWMVWPFGGSNLSFIKRSTKKLARQIFHGMLFYGPGLQNRQMFLFRVVDIATELYVMAATQSKADKLGKDAQDLADVFCENSRRKIEILFRELWHNSDNEKYKLAQRIEKDEFNWLEEGIVETTYFQRKLMNPNQNEVKELHH</sequence>
<dbReference type="InterPro" id="IPR006091">
    <property type="entry name" value="Acyl-CoA_Oxase/DH_mid-dom"/>
</dbReference>
<evidence type="ECO:0000256" key="1">
    <source>
        <dbReference type="ARBA" id="ARBA00001974"/>
    </source>
</evidence>
<dbReference type="FunFam" id="2.40.110.10:FF:000002">
    <property type="entry name" value="Acyl-CoA dehydrogenase fadE12"/>
    <property type="match status" value="1"/>
</dbReference>
<dbReference type="KEGG" id="psti:SOO65_03745"/>
<dbReference type="RefSeq" id="WP_321397150.1">
    <property type="nucleotide sequence ID" value="NZ_CP139487.1"/>
</dbReference>
<evidence type="ECO:0000259" key="10">
    <source>
        <dbReference type="Pfam" id="PF00441"/>
    </source>
</evidence>
<dbReference type="Gene3D" id="1.20.140.10">
    <property type="entry name" value="Butyryl-CoA Dehydrogenase, subunit A, domain 3"/>
    <property type="match status" value="2"/>
</dbReference>
<organism evidence="14 15">
    <name type="scientific">Peredibacter starrii</name>
    <dbReference type="NCBI Taxonomy" id="28202"/>
    <lineage>
        <taxon>Bacteria</taxon>
        <taxon>Pseudomonadati</taxon>
        <taxon>Bdellovibrionota</taxon>
        <taxon>Bacteriovoracia</taxon>
        <taxon>Bacteriovoracales</taxon>
        <taxon>Bacteriovoracaceae</taxon>
        <taxon>Peredibacter</taxon>
    </lineage>
</organism>
<reference evidence="14 15" key="1">
    <citation type="submission" date="2023-11" db="EMBL/GenBank/DDBJ databases">
        <title>Peredibacter starrii A3.12.</title>
        <authorList>
            <person name="Mitchell R.J."/>
        </authorList>
    </citation>
    <scope>NUCLEOTIDE SEQUENCE [LARGE SCALE GENOMIC DNA]</scope>
    <source>
        <strain evidence="14 15">A3.12</strain>
    </source>
</reference>
<evidence type="ECO:0000256" key="6">
    <source>
        <dbReference type="ARBA" id="ARBA00023002"/>
    </source>
</evidence>
<dbReference type="InterPro" id="IPR036250">
    <property type="entry name" value="AcylCo_DH-like_C"/>
</dbReference>
<evidence type="ECO:0000256" key="2">
    <source>
        <dbReference type="ARBA" id="ARBA00009347"/>
    </source>
</evidence>